<dbReference type="EMBL" id="KF861510">
    <property type="protein sequence ID" value="AHG23873.1"/>
    <property type="molecule type" value="Genomic_DNA"/>
</dbReference>
<sequence>MLHEVWMETPTGPAFLVGMLSTAQAETLVKNLKVEGINAWHE</sequence>
<dbReference type="Proteomes" id="UP000019119">
    <property type="component" value="Segment"/>
</dbReference>
<dbReference type="RefSeq" id="YP_009005835.1">
    <property type="nucleotide sequence ID" value="NC_023564.1"/>
</dbReference>
<accession>W0LIZ4</accession>
<dbReference type="GeneID" id="18502855"/>
<evidence type="ECO:0000313" key="2">
    <source>
        <dbReference type="Proteomes" id="UP000019119"/>
    </source>
</evidence>
<dbReference type="OrthoDB" id="27202at10239"/>
<name>W0LIZ4_9CAUD</name>
<protein>
    <submittedName>
        <fullName evidence="1">Uncharacterized protein</fullName>
    </submittedName>
</protein>
<reference evidence="1 2" key="1">
    <citation type="submission" date="2013-11" db="EMBL/GenBank/DDBJ databases">
        <authorList>
            <person name="Awa H."/>
            <person name="Bernal J.T."/>
            <person name="Coelho R.E."/>
            <person name="Culpepper S.C."/>
            <person name="Devaraju V.S."/>
            <person name="Higgins R.T."/>
            <person name="Husein A.J."/>
            <person name="Johnston E.M."/>
            <person name="Jung J.A."/>
            <person name="Kanani-Hendijani T.A."/>
            <person name="Knapp R.E."/>
            <person name="Lepiocha N."/>
            <person name="McCarter A.J."/>
            <person name="Merlau P.R."/>
            <person name="Monfared M.S."/>
            <person name="Olney H.P."/>
            <person name="Pineda M.R."/>
            <person name="Pizzini S.E."/>
            <person name="Roberson D.J."/>
            <person name="Rodriguez J."/>
            <person name="Simpson N.A."/>
            <person name="Stevens S.C."/>
            <person name="Stroub-Tahmassi C.A."/>
            <person name="Syed N."/>
            <person name="Torres S.E."/>
            <person name="Townsend C.W."/>
            <person name="White X.E."/>
            <person name="Willette C.E."/>
            <person name="Deming K.E."/>
            <person name="Simon S.E."/>
            <person name="Benjamin R.C."/>
            <person name="Hughes L.E."/>
            <person name="Hale R.H."/>
            <person name="Lamson-Kim T."/>
            <person name="Visi D.H."/>
            <person name="Allen M.S."/>
            <person name="Bradley K.W."/>
            <person name="Clarke D.Q."/>
            <person name="Lewis M.F."/>
            <person name="Barker L.P."/>
            <person name="Bailey C."/>
            <person name="Asai D.J."/>
            <person name="Garber M.L."/>
            <person name="Bowman C.A."/>
            <person name="Russell D.A."/>
            <person name="Pope W.H."/>
            <person name="Jacobs-Sera D."/>
            <person name="Hendrix R.W."/>
            <person name="Hatfull G.F."/>
        </authorList>
    </citation>
    <scope>NUCLEOTIDE SEQUENCE [LARGE SCALE GENOMIC DNA]</scope>
</reference>
<proteinExistence type="predicted"/>
<evidence type="ECO:0000313" key="1">
    <source>
        <dbReference type="EMBL" id="AHG23873.1"/>
    </source>
</evidence>
<keyword evidence="2" id="KW-1185">Reference proteome</keyword>
<dbReference type="KEGG" id="vg:18502855"/>
<organism evidence="1 2">
    <name type="scientific">Mycobacterium phage EagleEye</name>
    <dbReference type="NCBI Taxonomy" id="1429759"/>
    <lineage>
        <taxon>Viruses</taxon>
        <taxon>Duplodnaviria</taxon>
        <taxon>Heunggongvirae</taxon>
        <taxon>Uroviricota</taxon>
        <taxon>Caudoviricetes</taxon>
        <taxon>Eagleeyevirus</taxon>
        <taxon>Eagleeyevirus eagleeye</taxon>
    </lineage>
</organism>
<gene>
    <name evidence="1" type="primary">93</name>
    <name evidence="1" type="ORF">PBI_EAGLEEYE_93</name>
</gene>